<gene>
    <name evidence="1" type="ORF">MNBD_BACTEROID03-1622</name>
</gene>
<organism evidence="1">
    <name type="scientific">hydrothermal vent metagenome</name>
    <dbReference type="NCBI Taxonomy" id="652676"/>
    <lineage>
        <taxon>unclassified sequences</taxon>
        <taxon>metagenomes</taxon>
        <taxon>ecological metagenomes</taxon>
    </lineage>
</organism>
<evidence type="ECO:0000313" key="1">
    <source>
        <dbReference type="EMBL" id="VAW14613.1"/>
    </source>
</evidence>
<dbReference type="EMBL" id="UOEL01000119">
    <property type="protein sequence ID" value="VAW14613.1"/>
    <property type="molecule type" value="Genomic_DNA"/>
</dbReference>
<name>A0A3B0TEP4_9ZZZZ</name>
<sequence>MIRKIVTAIVCIATIGVNAQDGTVSPYSYFGIGDLRSASTVENQMMGGMAVYADSIHLNLQNPASYGKLGLQAQDKVGLMVYAIGISHKQLTLKSATAEENNKVTNLDYLSLGFSLGKGLGVGFGIMPYSSVGYNLVSESENTNNAEVINAYFGTGGLNRVYLSAGYEFAKDFSFGITANFNFGTLDNERTQTVENVQFGTLDNRTSRINGMDFNYALSYTPTIKGKNKLYTSLRVNTQANLTSRNTQQIGSFSTATGQNIEVLDVDLLSRGLEDTEVKIPTKTTLGLGYGEDMKWFIGAEYSFQAKGTYATEFIQIDNLTYQDASSFAFGGYFVPEHTSFNSYLKRITYRAGLRVDKTGMIVDNTEINNFGITFGVGLPLGKSFSNLNIGFELGKRGTTKNNLIEENYFKINLGLSLNDLWFQKRKIN</sequence>
<protein>
    <submittedName>
        <fullName evidence="1">Outer membrane protein</fullName>
    </submittedName>
</protein>
<dbReference type="AlphaFoldDB" id="A0A3B0TEP4"/>
<reference evidence="1" key="1">
    <citation type="submission" date="2018-06" db="EMBL/GenBank/DDBJ databases">
        <authorList>
            <person name="Zhirakovskaya E."/>
        </authorList>
    </citation>
    <scope>NUCLEOTIDE SEQUENCE</scope>
</reference>
<accession>A0A3B0TEP4</accession>
<proteinExistence type="predicted"/>
<dbReference type="Gene3D" id="2.40.160.60">
    <property type="entry name" value="Outer membrane protein transport protein (OMPP1/FadL/TodX)"/>
    <property type="match status" value="1"/>
</dbReference>